<feature type="domain" description="C2H2-type" evidence="8">
    <location>
        <begin position="345"/>
        <end position="373"/>
    </location>
</feature>
<dbReference type="InterPro" id="IPR013087">
    <property type="entry name" value="Znf_C2H2_type"/>
</dbReference>
<keyword evidence="4" id="KW-0863">Zinc-finger</keyword>
<evidence type="ECO:0000259" key="8">
    <source>
        <dbReference type="PROSITE" id="PS50157"/>
    </source>
</evidence>
<dbReference type="Gene3D" id="3.30.160.60">
    <property type="entry name" value="Classic Zinc Finger"/>
    <property type="match status" value="5"/>
</dbReference>
<keyword evidence="3" id="KW-0677">Repeat</keyword>
<dbReference type="InterPro" id="IPR036236">
    <property type="entry name" value="Znf_C2H2_sf"/>
</dbReference>
<evidence type="ECO:0000256" key="7">
    <source>
        <dbReference type="SAM" id="MobiDB-lite"/>
    </source>
</evidence>
<dbReference type="PROSITE" id="PS50157">
    <property type="entry name" value="ZINC_FINGER_C2H2_2"/>
    <property type="match status" value="9"/>
</dbReference>
<sequence length="391" mass="45492">MDNFEETSNGANGINGAEDEEMDAKEDDEKEEDELESKEDKTIKEKLGKRKKINNSKKSTSQNDGRKNPMLPELFCYICQKSYTKAYPLSKHLDEHYSNRKVMNDNPHPCSKCGKIFTSEKFLECHMKSSHEKEKNYDCRVCNRRFSTAKILRIHRKVHEKERKYNCELCCASFRFQNAIIIHVEDHIAKLPFPKELLDLHVIPSIDENSQAPPGVNADLLNGGILYKCSQCPQKFATVNERRNHQSKEHPKIHTCEYCGKELRSSFSYRLHLVSHTKEKTFKCRLCGEAFAYPNLLVVHRRVAHGTGDPEKLLRPYRCEPCGKAYVFKYALTEHINFVHRDLKLICDLCGYSYGTKARLRRHFKRVHLRTKMNEKQRATCARMIGCKAEI</sequence>
<dbReference type="AlphaFoldDB" id="A0A1B0DNI7"/>
<dbReference type="GO" id="GO:0008270">
    <property type="term" value="F:zinc ion binding"/>
    <property type="evidence" value="ECO:0007669"/>
    <property type="project" value="UniProtKB-KW"/>
</dbReference>
<feature type="domain" description="C2H2-type" evidence="8">
    <location>
        <begin position="282"/>
        <end position="310"/>
    </location>
</feature>
<comment type="subcellular location">
    <subcellularLocation>
        <location evidence="1">Nucleus</location>
    </subcellularLocation>
</comment>
<dbReference type="GO" id="GO:0003700">
    <property type="term" value="F:DNA-binding transcription factor activity"/>
    <property type="evidence" value="ECO:0007669"/>
    <property type="project" value="TreeGrafter"/>
</dbReference>
<dbReference type="PROSITE" id="PS00028">
    <property type="entry name" value="ZINC_FINGER_C2H2_1"/>
    <property type="match status" value="8"/>
</dbReference>
<dbReference type="EMBL" id="AJVK01017578">
    <property type="status" value="NOT_ANNOTATED_CDS"/>
    <property type="molecule type" value="Genomic_DNA"/>
</dbReference>
<feature type="domain" description="C2H2-type" evidence="8">
    <location>
        <begin position="227"/>
        <end position="255"/>
    </location>
</feature>
<feature type="domain" description="C2H2-type" evidence="8">
    <location>
        <begin position="74"/>
        <end position="101"/>
    </location>
</feature>
<dbReference type="GO" id="GO:0006357">
    <property type="term" value="P:regulation of transcription by RNA polymerase II"/>
    <property type="evidence" value="ECO:0007669"/>
    <property type="project" value="TreeGrafter"/>
</dbReference>
<accession>A0A1B0DNI7</accession>
<organism evidence="9 10">
    <name type="scientific">Phlebotomus papatasi</name>
    <name type="common">Sandfly</name>
    <dbReference type="NCBI Taxonomy" id="29031"/>
    <lineage>
        <taxon>Eukaryota</taxon>
        <taxon>Metazoa</taxon>
        <taxon>Ecdysozoa</taxon>
        <taxon>Arthropoda</taxon>
        <taxon>Hexapoda</taxon>
        <taxon>Insecta</taxon>
        <taxon>Pterygota</taxon>
        <taxon>Neoptera</taxon>
        <taxon>Endopterygota</taxon>
        <taxon>Diptera</taxon>
        <taxon>Nematocera</taxon>
        <taxon>Psychodoidea</taxon>
        <taxon>Psychodidae</taxon>
        <taxon>Phlebotomus</taxon>
        <taxon>Phlebotomus</taxon>
    </lineage>
</organism>
<dbReference type="VEuPathDB" id="VectorBase:PPAPM1_008648"/>
<evidence type="ECO:0000256" key="2">
    <source>
        <dbReference type="ARBA" id="ARBA00022723"/>
    </source>
</evidence>
<evidence type="ECO:0000256" key="3">
    <source>
        <dbReference type="ARBA" id="ARBA00022737"/>
    </source>
</evidence>
<dbReference type="EnsemblMetazoa" id="PPAI010032-RA">
    <property type="protein sequence ID" value="PPAI010032-PA"/>
    <property type="gene ID" value="PPAI010032"/>
</dbReference>
<proteinExistence type="predicted"/>
<reference evidence="9" key="1">
    <citation type="submission" date="2022-08" db="UniProtKB">
        <authorList>
            <consortium name="EnsemblMetazoa"/>
        </authorList>
    </citation>
    <scope>IDENTIFICATION</scope>
    <source>
        <strain evidence="9">Israel</strain>
    </source>
</reference>
<keyword evidence="6" id="KW-0539">Nucleus</keyword>
<feature type="domain" description="C2H2-type" evidence="8">
    <location>
        <begin position="317"/>
        <end position="345"/>
    </location>
</feature>
<feature type="compositionally biased region" description="Acidic residues" evidence="7">
    <location>
        <begin position="17"/>
        <end position="37"/>
    </location>
</feature>
<feature type="domain" description="C2H2-type" evidence="8">
    <location>
        <begin position="108"/>
        <end position="136"/>
    </location>
</feature>
<evidence type="ECO:0000256" key="6">
    <source>
        <dbReference type="ARBA" id="ARBA00023242"/>
    </source>
</evidence>
<dbReference type="Proteomes" id="UP000092462">
    <property type="component" value="Unassembled WGS sequence"/>
</dbReference>
<feature type="domain" description="C2H2-type" evidence="8">
    <location>
        <begin position="254"/>
        <end position="281"/>
    </location>
</feature>
<evidence type="ECO:0000256" key="1">
    <source>
        <dbReference type="ARBA" id="ARBA00004123"/>
    </source>
</evidence>
<protein>
    <recommendedName>
        <fullName evidence="8">C2H2-type domain-containing protein</fullName>
    </recommendedName>
</protein>
<dbReference type="VEuPathDB" id="VectorBase:PPAI010032"/>
<feature type="region of interest" description="Disordered" evidence="7">
    <location>
        <begin position="1"/>
        <end position="66"/>
    </location>
</feature>
<dbReference type="GO" id="GO:0005634">
    <property type="term" value="C:nucleus"/>
    <property type="evidence" value="ECO:0007669"/>
    <property type="project" value="UniProtKB-SubCell"/>
</dbReference>
<feature type="domain" description="C2H2-type" evidence="8">
    <location>
        <begin position="137"/>
        <end position="164"/>
    </location>
</feature>
<keyword evidence="2" id="KW-0479">Metal-binding</keyword>
<dbReference type="SMART" id="SM00355">
    <property type="entry name" value="ZnF_C2H2"/>
    <property type="match status" value="9"/>
</dbReference>
<keyword evidence="5" id="KW-0862">Zinc</keyword>
<evidence type="ECO:0000313" key="10">
    <source>
        <dbReference type="Proteomes" id="UP000092462"/>
    </source>
</evidence>
<feature type="domain" description="C2H2-type" evidence="8">
    <location>
        <begin position="165"/>
        <end position="192"/>
    </location>
</feature>
<dbReference type="PANTHER" id="PTHR24390">
    <property type="entry name" value="ZINC FINGER PROTEIN"/>
    <property type="match status" value="1"/>
</dbReference>
<evidence type="ECO:0000256" key="5">
    <source>
        <dbReference type="ARBA" id="ARBA00022833"/>
    </source>
</evidence>
<dbReference type="FunFam" id="3.30.160.60:FF:000446">
    <property type="entry name" value="Zinc finger protein"/>
    <property type="match status" value="1"/>
</dbReference>
<keyword evidence="10" id="KW-1185">Reference proteome</keyword>
<dbReference type="Pfam" id="PF00096">
    <property type="entry name" value="zf-C2H2"/>
    <property type="match status" value="1"/>
</dbReference>
<evidence type="ECO:0000256" key="4">
    <source>
        <dbReference type="ARBA" id="ARBA00022771"/>
    </source>
</evidence>
<feature type="compositionally biased region" description="Polar residues" evidence="7">
    <location>
        <begin position="1"/>
        <end position="12"/>
    </location>
</feature>
<evidence type="ECO:0000313" key="9">
    <source>
        <dbReference type="EnsemblMetazoa" id="PPAI010032-PA"/>
    </source>
</evidence>
<dbReference type="SUPFAM" id="SSF57667">
    <property type="entry name" value="beta-beta-alpha zinc fingers"/>
    <property type="match status" value="4"/>
</dbReference>
<dbReference type="GO" id="GO:0000978">
    <property type="term" value="F:RNA polymerase II cis-regulatory region sequence-specific DNA binding"/>
    <property type="evidence" value="ECO:0007669"/>
    <property type="project" value="TreeGrafter"/>
</dbReference>
<name>A0A1B0DNI7_PHLPP</name>